<dbReference type="PROSITE" id="PS51257">
    <property type="entry name" value="PROKAR_LIPOPROTEIN"/>
    <property type="match status" value="1"/>
</dbReference>
<proteinExistence type="predicted"/>
<dbReference type="EMBL" id="JARJBB010000024">
    <property type="protein sequence ID" value="MDF3302574.1"/>
    <property type="molecule type" value="Genomic_DNA"/>
</dbReference>
<comment type="caution">
    <text evidence="2">The sequence shown here is derived from an EMBL/GenBank/DDBJ whole genome shotgun (WGS) entry which is preliminary data.</text>
</comment>
<keyword evidence="3" id="KW-1185">Reference proteome</keyword>
<evidence type="ECO:0000256" key="1">
    <source>
        <dbReference type="SAM" id="SignalP"/>
    </source>
</evidence>
<reference evidence="2 3" key="1">
    <citation type="submission" date="2023-03" db="EMBL/GenBank/DDBJ databases">
        <title>Draft genome sequence of Streptomyces sp. K1PA1 isolated from peat swamp forest in Thailand.</title>
        <authorList>
            <person name="Klaysubun C."/>
            <person name="Duangmal K."/>
        </authorList>
    </citation>
    <scope>NUCLEOTIDE SEQUENCE [LARGE SCALE GENOMIC DNA]</scope>
    <source>
        <strain evidence="2 3">K1PA1</strain>
    </source>
</reference>
<evidence type="ECO:0000313" key="2">
    <source>
        <dbReference type="EMBL" id="MDF3302574.1"/>
    </source>
</evidence>
<name>A0ABT6AD53_9ACTN</name>
<sequence length="171" mass="17813">MNSSRHRLIGLPALAVLISAAGCASPSTSDGGATLPVPRPGATAAKLCRNLDRVLPGTVDGLRRRDPRPASALTAGWGGPAIILRCGVQRPPRMVDPRVAEGNDPDALSGEVNGVDWLMEKQGDGSYRFTTALRQAYVEVTVDRARAGRASTVLVDLAPAVKKAIPKGIAS</sequence>
<evidence type="ECO:0000313" key="3">
    <source>
        <dbReference type="Proteomes" id="UP001221150"/>
    </source>
</evidence>
<accession>A0ABT6AD53</accession>
<organism evidence="2 3">
    <name type="scientific">Streptomyces tropicalis</name>
    <dbReference type="NCBI Taxonomy" id="3034234"/>
    <lineage>
        <taxon>Bacteria</taxon>
        <taxon>Bacillati</taxon>
        <taxon>Actinomycetota</taxon>
        <taxon>Actinomycetes</taxon>
        <taxon>Kitasatosporales</taxon>
        <taxon>Streptomycetaceae</taxon>
        <taxon>Streptomyces</taxon>
    </lineage>
</organism>
<feature type="chain" id="PRO_5046193459" evidence="1">
    <location>
        <begin position="25"/>
        <end position="171"/>
    </location>
</feature>
<dbReference type="InterPro" id="IPR021903">
    <property type="entry name" value="DUF3515"/>
</dbReference>
<dbReference type="RefSeq" id="WP_276112133.1">
    <property type="nucleotide sequence ID" value="NZ_JARJBB010000024.1"/>
</dbReference>
<protein>
    <submittedName>
        <fullName evidence="2">DUF3515 domain-containing protein</fullName>
    </submittedName>
</protein>
<keyword evidence="1" id="KW-0732">Signal</keyword>
<feature type="signal peptide" evidence="1">
    <location>
        <begin position="1"/>
        <end position="24"/>
    </location>
</feature>
<dbReference type="Pfam" id="PF12028">
    <property type="entry name" value="DUF3515"/>
    <property type="match status" value="1"/>
</dbReference>
<dbReference type="Proteomes" id="UP001221150">
    <property type="component" value="Unassembled WGS sequence"/>
</dbReference>
<gene>
    <name evidence="2" type="ORF">P3H78_28980</name>
</gene>